<keyword evidence="3" id="KW-1185">Reference proteome</keyword>
<evidence type="ECO:0000313" key="3">
    <source>
        <dbReference type="Proteomes" id="UP000822688"/>
    </source>
</evidence>
<protein>
    <submittedName>
        <fullName evidence="2">Uncharacterized protein</fullName>
    </submittedName>
</protein>
<evidence type="ECO:0000313" key="2">
    <source>
        <dbReference type="EMBL" id="KAG0591536.1"/>
    </source>
</evidence>
<dbReference type="AlphaFoldDB" id="A0A8T0J8H0"/>
<proteinExistence type="predicted"/>
<sequence length="105" mass="11515">MLPKPSLTLQGRLTSIIRYENCNPSPPQKTSPSPNIRPHKAVPTPPQFPFLGTLPSTLHNHDHSSTFIADPSHSLFRCSSIIQVPASPSFSHGCDVGFERLLKGF</sequence>
<dbReference type="EMBL" id="CM026421">
    <property type="protein sequence ID" value="KAG0591536.1"/>
    <property type="molecule type" value="Genomic_DNA"/>
</dbReference>
<gene>
    <name evidence="2" type="ORF">KC19_1G182100</name>
</gene>
<reference evidence="2" key="1">
    <citation type="submission" date="2020-06" db="EMBL/GenBank/DDBJ databases">
        <title>WGS assembly of Ceratodon purpureus strain R40.</title>
        <authorList>
            <person name="Carey S.B."/>
            <person name="Jenkins J."/>
            <person name="Shu S."/>
            <person name="Lovell J.T."/>
            <person name="Sreedasyam A."/>
            <person name="Maumus F."/>
            <person name="Tiley G.P."/>
            <person name="Fernandez-Pozo N."/>
            <person name="Barry K."/>
            <person name="Chen C."/>
            <person name="Wang M."/>
            <person name="Lipzen A."/>
            <person name="Daum C."/>
            <person name="Saski C.A."/>
            <person name="Payton A.C."/>
            <person name="Mcbreen J.C."/>
            <person name="Conrad R.E."/>
            <person name="Kollar L.M."/>
            <person name="Olsson S."/>
            <person name="Huttunen S."/>
            <person name="Landis J.B."/>
            <person name="Wickett N.J."/>
            <person name="Johnson M.G."/>
            <person name="Rensing S.A."/>
            <person name="Grimwood J."/>
            <person name="Schmutz J."/>
            <person name="Mcdaniel S.F."/>
        </authorList>
    </citation>
    <scope>NUCLEOTIDE SEQUENCE</scope>
    <source>
        <strain evidence="2">R40</strain>
    </source>
</reference>
<accession>A0A8T0J8H0</accession>
<feature type="region of interest" description="Disordered" evidence="1">
    <location>
        <begin position="19"/>
        <end position="47"/>
    </location>
</feature>
<name>A0A8T0J8H0_CERPU</name>
<dbReference type="Proteomes" id="UP000822688">
    <property type="component" value="Chromosome 1"/>
</dbReference>
<organism evidence="2 3">
    <name type="scientific">Ceratodon purpureus</name>
    <name type="common">Fire moss</name>
    <name type="synonym">Dicranum purpureum</name>
    <dbReference type="NCBI Taxonomy" id="3225"/>
    <lineage>
        <taxon>Eukaryota</taxon>
        <taxon>Viridiplantae</taxon>
        <taxon>Streptophyta</taxon>
        <taxon>Embryophyta</taxon>
        <taxon>Bryophyta</taxon>
        <taxon>Bryophytina</taxon>
        <taxon>Bryopsida</taxon>
        <taxon>Dicranidae</taxon>
        <taxon>Pseudoditrichales</taxon>
        <taxon>Ditrichaceae</taxon>
        <taxon>Ceratodon</taxon>
    </lineage>
</organism>
<evidence type="ECO:0000256" key="1">
    <source>
        <dbReference type="SAM" id="MobiDB-lite"/>
    </source>
</evidence>
<comment type="caution">
    <text evidence="2">The sequence shown here is derived from an EMBL/GenBank/DDBJ whole genome shotgun (WGS) entry which is preliminary data.</text>
</comment>